<keyword evidence="2" id="KW-1185">Reference proteome</keyword>
<dbReference type="EMBL" id="PKSM01000069">
    <property type="protein sequence ID" value="POW18234.1"/>
    <property type="molecule type" value="Genomic_DNA"/>
</dbReference>
<reference evidence="1 2" key="1">
    <citation type="submission" date="2017-12" db="EMBL/GenBank/DDBJ databases">
        <title>Gene loss provides genomic basis for host adaptation in cereal stripe rust fungi.</title>
        <authorList>
            <person name="Xia C."/>
        </authorList>
    </citation>
    <scope>NUCLEOTIDE SEQUENCE [LARGE SCALE GENOMIC DNA]</scope>
    <source>
        <strain evidence="1 2">93TX-2</strain>
    </source>
</reference>
<reference evidence="2" key="2">
    <citation type="journal article" date="2018" name="BMC Genomics">
        <title>Genomic insights into host adaptation between the wheat stripe rust pathogen (Puccinia striiformis f. sp. tritici) and the barley stripe rust pathogen (Puccinia striiformis f. sp. hordei).</title>
        <authorList>
            <person name="Xia C."/>
            <person name="Wang M."/>
            <person name="Yin C."/>
            <person name="Cornejo O.E."/>
            <person name="Hulbert S.H."/>
            <person name="Chen X."/>
        </authorList>
    </citation>
    <scope>NUCLEOTIDE SEQUENCE [LARGE SCALE GENOMIC DNA]</scope>
    <source>
        <strain evidence="2">93TX-2</strain>
    </source>
</reference>
<name>A0A2S4W8X6_9BASI</name>
<dbReference type="OrthoDB" id="191037at2759"/>
<accession>A0A2S4W8X6</accession>
<comment type="caution">
    <text evidence="1">The sequence shown here is derived from an EMBL/GenBank/DDBJ whole genome shotgun (WGS) entry which is preliminary data.</text>
</comment>
<gene>
    <name evidence="1" type="ORF">PSHT_06041</name>
</gene>
<dbReference type="VEuPathDB" id="FungiDB:PSHT_06041"/>
<dbReference type="AlphaFoldDB" id="A0A2S4W8X6"/>
<evidence type="ECO:0000313" key="2">
    <source>
        <dbReference type="Proteomes" id="UP000238274"/>
    </source>
</evidence>
<evidence type="ECO:0000313" key="1">
    <source>
        <dbReference type="EMBL" id="POW18234.1"/>
    </source>
</evidence>
<dbReference type="Proteomes" id="UP000238274">
    <property type="component" value="Unassembled WGS sequence"/>
</dbReference>
<proteinExistence type="predicted"/>
<organism evidence="1 2">
    <name type="scientific">Puccinia striiformis</name>
    <dbReference type="NCBI Taxonomy" id="27350"/>
    <lineage>
        <taxon>Eukaryota</taxon>
        <taxon>Fungi</taxon>
        <taxon>Dikarya</taxon>
        <taxon>Basidiomycota</taxon>
        <taxon>Pucciniomycotina</taxon>
        <taxon>Pucciniomycetes</taxon>
        <taxon>Pucciniales</taxon>
        <taxon>Pucciniaceae</taxon>
        <taxon>Puccinia</taxon>
    </lineage>
</organism>
<dbReference type="VEuPathDB" id="FungiDB:PSTT_07769"/>
<protein>
    <submittedName>
        <fullName evidence="1">Uncharacterized protein</fullName>
    </submittedName>
</protein>
<sequence>MSGYFNYWHILLPGGFCQEQNFPAGQSSWSQKSCGLSAEIGLDPYISQNQVIGEIRGIQGATKSGLAKLWAILSRRKTMLDWYKAQKLSHQITVVHGDYELNNLVGPLLLSIFHITRNWELSTVLNAWKIQGASVLQLGQLASAQVGTPLDLSGGADLQIYLPINQMPIHITSDELLKPYCGLIGKGYSLVNWDLISQKIAAPIAKGQTSSA</sequence>
<reference evidence="2" key="3">
    <citation type="journal article" date="2018" name="Mol. Plant Microbe Interact.">
        <title>Genome sequence resources for the wheat stripe rust pathogen (Puccinia striiformis f. sp. tritici) and the barley stripe rust pathogen (Puccinia striiformis f. sp. hordei).</title>
        <authorList>
            <person name="Xia C."/>
            <person name="Wang M."/>
            <person name="Yin C."/>
            <person name="Cornejo O.E."/>
            <person name="Hulbert S.H."/>
            <person name="Chen X."/>
        </authorList>
    </citation>
    <scope>NUCLEOTIDE SEQUENCE [LARGE SCALE GENOMIC DNA]</scope>
    <source>
        <strain evidence="2">93TX-2</strain>
    </source>
</reference>